<reference evidence="3" key="1">
    <citation type="submission" date="2018-04" db="EMBL/GenBank/DDBJ databases">
        <authorList>
            <person name="Watanabe M."/>
            <person name="Kojima H."/>
        </authorList>
    </citation>
    <scope>NUCLEOTIDE SEQUENCE [LARGE SCALE GENOMIC DNA]</scope>
    <source>
        <strain evidence="3">Dysh456</strain>
    </source>
</reference>
<keyword evidence="1" id="KW-1133">Transmembrane helix</keyword>
<dbReference type="AlphaFoldDB" id="A0A2Z6E2A4"/>
<proteinExistence type="predicted"/>
<keyword evidence="3" id="KW-1185">Reference proteome</keyword>
<keyword evidence="1" id="KW-0472">Membrane</keyword>
<dbReference type="OrthoDB" id="5959147at2"/>
<feature type="transmembrane region" description="Helical" evidence="1">
    <location>
        <begin position="37"/>
        <end position="58"/>
    </location>
</feature>
<dbReference type="RefSeq" id="WP_126536163.1">
    <property type="nucleotide sequence ID" value="NZ_AP018560.1"/>
</dbReference>
<evidence type="ECO:0000256" key="1">
    <source>
        <dbReference type="SAM" id="Phobius"/>
    </source>
</evidence>
<evidence type="ECO:0000313" key="3">
    <source>
        <dbReference type="Proteomes" id="UP000270530"/>
    </source>
</evidence>
<reference evidence="3" key="2">
    <citation type="submission" date="2018-06" db="EMBL/GenBank/DDBJ databases">
        <title>Genome sequence of Rhodanobacteraceae bacterium strain Dysh456.</title>
        <authorList>
            <person name="Fukui M."/>
        </authorList>
    </citation>
    <scope>NUCLEOTIDE SEQUENCE [LARGE SCALE GENOMIC DNA]</scope>
    <source>
        <strain evidence="3">Dysh456</strain>
    </source>
</reference>
<feature type="transmembrane region" description="Helical" evidence="1">
    <location>
        <begin position="78"/>
        <end position="97"/>
    </location>
</feature>
<keyword evidence="1" id="KW-0812">Transmembrane</keyword>
<name>A0A2Z6E2A4_9GAMM</name>
<feature type="transmembrane region" description="Helical" evidence="1">
    <location>
        <begin position="117"/>
        <end position="142"/>
    </location>
</feature>
<feature type="transmembrane region" description="Helical" evidence="1">
    <location>
        <begin position="5"/>
        <end position="25"/>
    </location>
</feature>
<organism evidence="2 3">
    <name type="scientific">Aerosticca soli</name>
    <dbReference type="NCBI Taxonomy" id="2010829"/>
    <lineage>
        <taxon>Bacteria</taxon>
        <taxon>Pseudomonadati</taxon>
        <taxon>Pseudomonadota</taxon>
        <taxon>Gammaproteobacteria</taxon>
        <taxon>Lysobacterales</taxon>
        <taxon>Rhodanobacteraceae</taxon>
        <taxon>Aerosticca</taxon>
    </lineage>
</organism>
<accession>A0A2Z6E2A4</accession>
<dbReference type="KEGG" id="rbd:ALSL_0411"/>
<protein>
    <submittedName>
        <fullName evidence="2">Uncharacterized protein</fullName>
    </submittedName>
</protein>
<dbReference type="EMBL" id="AP018560">
    <property type="protein sequence ID" value="BBD79082.1"/>
    <property type="molecule type" value="Genomic_DNA"/>
</dbReference>
<dbReference type="Proteomes" id="UP000270530">
    <property type="component" value="Chromosome"/>
</dbReference>
<sequence>MRSFLFRLIGILEIAGGFYGASAMLRRLWPPGSTLDNLHALIGLLLFGFVLVAGVLLVEGHERGVRLSSWAQLLQLPLLATPVLSYGLHCGAYLNLYASTARLDHPWLEGGFGSQGFALALAGPAVTRLGINLLALVAWLLLKLR</sequence>
<evidence type="ECO:0000313" key="2">
    <source>
        <dbReference type="EMBL" id="BBD79082.1"/>
    </source>
</evidence>
<gene>
    <name evidence="2" type="ORF">ALSL_0411</name>
</gene>